<keyword evidence="3" id="KW-0815">Transposition</keyword>
<keyword evidence="6" id="KW-0238">DNA-binding</keyword>
<feature type="domain" description="Cas12f1-like TNB" evidence="10">
    <location>
        <begin position="346"/>
        <end position="413"/>
    </location>
</feature>
<name>A0A261FSH5_9BIFI</name>
<dbReference type="InterPro" id="IPR001959">
    <property type="entry name" value="Transposase"/>
</dbReference>
<comment type="similarity">
    <text evidence="2">In the N-terminal section; belongs to the transposase 2 family.</text>
</comment>
<evidence type="ECO:0000256" key="3">
    <source>
        <dbReference type="ARBA" id="ARBA00022578"/>
    </source>
</evidence>
<feature type="domain" description="Probable transposase IS891/IS1136/IS1341" evidence="9">
    <location>
        <begin position="198"/>
        <end position="312"/>
    </location>
</feature>
<dbReference type="EMBL" id="MWWY01000047">
    <property type="protein sequence ID" value="OZG62132.1"/>
    <property type="molecule type" value="Genomic_DNA"/>
</dbReference>
<dbReference type="Proteomes" id="UP000216074">
    <property type="component" value="Unassembled WGS sequence"/>
</dbReference>
<dbReference type="InterPro" id="IPR010095">
    <property type="entry name" value="Cas12f1-like_TNB"/>
</dbReference>
<evidence type="ECO:0000313" key="12">
    <source>
        <dbReference type="EMBL" id="OZG62132.1"/>
    </source>
</evidence>
<organism evidence="12 13">
    <name type="scientific">Bifidobacterium hapali</name>
    <dbReference type="NCBI Taxonomy" id="1630172"/>
    <lineage>
        <taxon>Bacteria</taxon>
        <taxon>Bacillati</taxon>
        <taxon>Actinomycetota</taxon>
        <taxon>Actinomycetes</taxon>
        <taxon>Bifidobacteriales</taxon>
        <taxon>Bifidobacteriaceae</taxon>
        <taxon>Bifidobacterium</taxon>
    </lineage>
</organism>
<dbReference type="InterPro" id="IPR051399">
    <property type="entry name" value="RNA-guided_DNA_endo/Transpos"/>
</dbReference>
<dbReference type="Pfam" id="PF07282">
    <property type="entry name" value="Cas12f1-like_TNB"/>
    <property type="match status" value="1"/>
</dbReference>
<sequence length="486" mass="54958">MSGENKKRRYHTPPGRMLKGIQVRLDPTPRQMGLLASHAGAARFVYNMAYSHIISQLHGLVRVNGDGKADWSMPALRRWWNEWKHELAPWWAENSKEAYTSGLQALSDAFSNYFKSRNGQRKGERVGWPRRKTKHHSIPKFTYTTGSFGLIDGDMCALRLPRIGRVHCFENLHKLVQPADKILALSVRQKHGKWYATLRVETDQPKPVSTLHGSIGIDLNCGDNILTTSDGLVVANPKYYQKTARKLARAQHCLARKKPGSKRRERQVRKVSRLQEKIACQRSNLRHKITHMLATTYKHIGIEDLNVKGMTRRPQPKENPDNPNHYLPNNAKAKSGLNKSILDVGFGEIRRQLEYKCHTSGAILHVIDRWYPSSKTCSGCGMVKTKLSLNQRTFICDSCGLILPRDLNAAININHIGSTPMLNARGETHETGSLTPVSEPVPSKHPTVYREGNAYRATRIRCKTRSHPSKNKTPGVLVSSQQKQTN</sequence>
<evidence type="ECO:0000256" key="1">
    <source>
        <dbReference type="ARBA" id="ARBA00008761"/>
    </source>
</evidence>
<feature type="region of interest" description="Disordered" evidence="8">
    <location>
        <begin position="310"/>
        <end position="332"/>
    </location>
</feature>
<dbReference type="OrthoDB" id="6230307at2"/>
<keyword evidence="4" id="KW-0479">Metal-binding</keyword>
<dbReference type="PANTHER" id="PTHR30405">
    <property type="entry name" value="TRANSPOSASE"/>
    <property type="match status" value="1"/>
</dbReference>
<dbReference type="GO" id="GO:0032196">
    <property type="term" value="P:transposition"/>
    <property type="evidence" value="ECO:0007669"/>
    <property type="project" value="UniProtKB-KW"/>
</dbReference>
<dbReference type="NCBIfam" id="NF040570">
    <property type="entry name" value="guided_TnpB"/>
    <property type="match status" value="1"/>
</dbReference>
<proteinExistence type="inferred from homology"/>
<evidence type="ECO:0000256" key="5">
    <source>
        <dbReference type="ARBA" id="ARBA00022833"/>
    </source>
</evidence>
<evidence type="ECO:0000256" key="6">
    <source>
        <dbReference type="ARBA" id="ARBA00023125"/>
    </source>
</evidence>
<keyword evidence="13" id="KW-1185">Reference proteome</keyword>
<feature type="domain" description="Transposase putative helix-turn-helix" evidence="11">
    <location>
        <begin position="17"/>
        <end position="49"/>
    </location>
</feature>
<dbReference type="InterPro" id="IPR021027">
    <property type="entry name" value="Transposase_put_HTH"/>
</dbReference>
<comment type="similarity">
    <text evidence="1">In the C-terminal section; belongs to the transposase 35 family.</text>
</comment>
<evidence type="ECO:0000259" key="10">
    <source>
        <dbReference type="Pfam" id="PF07282"/>
    </source>
</evidence>
<dbReference type="RefSeq" id="WP_094730640.1">
    <property type="nucleotide sequence ID" value="NZ_MWWY01000047.1"/>
</dbReference>
<dbReference type="PANTHER" id="PTHR30405:SF25">
    <property type="entry name" value="RNA-GUIDED DNA ENDONUCLEASE INSQ-RELATED"/>
    <property type="match status" value="1"/>
</dbReference>
<evidence type="ECO:0000313" key="13">
    <source>
        <dbReference type="Proteomes" id="UP000216074"/>
    </source>
</evidence>
<reference evidence="12 13" key="1">
    <citation type="journal article" date="2017" name="BMC Genomics">
        <title>Comparative genomic and phylogenomic analyses of the Bifidobacteriaceae family.</title>
        <authorList>
            <person name="Lugli G.A."/>
            <person name="Milani C."/>
            <person name="Turroni F."/>
            <person name="Duranti S."/>
            <person name="Mancabelli L."/>
            <person name="Mangifesta M."/>
            <person name="Ferrario C."/>
            <person name="Modesto M."/>
            <person name="Mattarelli P."/>
            <person name="Jiri K."/>
            <person name="van Sinderen D."/>
            <person name="Ventura M."/>
        </authorList>
    </citation>
    <scope>NUCLEOTIDE SEQUENCE [LARGE SCALE GENOMIC DNA]</scope>
    <source>
        <strain evidence="12 13">DSM 100202</strain>
    </source>
</reference>
<dbReference type="GO" id="GO:0003677">
    <property type="term" value="F:DNA binding"/>
    <property type="evidence" value="ECO:0007669"/>
    <property type="project" value="UniProtKB-KW"/>
</dbReference>
<evidence type="ECO:0000256" key="8">
    <source>
        <dbReference type="SAM" id="MobiDB-lite"/>
    </source>
</evidence>
<evidence type="ECO:0000256" key="7">
    <source>
        <dbReference type="ARBA" id="ARBA00023172"/>
    </source>
</evidence>
<comment type="caution">
    <text evidence="12">The sequence shown here is derived from an EMBL/GenBank/DDBJ whole genome shotgun (WGS) entry which is preliminary data.</text>
</comment>
<dbReference type="Pfam" id="PF12323">
    <property type="entry name" value="HTH_OrfB_IS605"/>
    <property type="match status" value="1"/>
</dbReference>
<feature type="region of interest" description="Disordered" evidence="8">
    <location>
        <begin position="428"/>
        <end position="447"/>
    </location>
</feature>
<dbReference type="GO" id="GO:0006310">
    <property type="term" value="P:DNA recombination"/>
    <property type="evidence" value="ECO:0007669"/>
    <property type="project" value="UniProtKB-KW"/>
</dbReference>
<keyword evidence="5" id="KW-0862">Zinc</keyword>
<accession>A0A261FSH5</accession>
<gene>
    <name evidence="12" type="ORF">BHAP_2115</name>
</gene>
<protein>
    <submittedName>
        <fullName evidence="12">Transposase</fullName>
    </submittedName>
</protein>
<feature type="region of interest" description="Disordered" evidence="8">
    <location>
        <begin position="463"/>
        <end position="486"/>
    </location>
</feature>
<dbReference type="GO" id="GO:0046872">
    <property type="term" value="F:metal ion binding"/>
    <property type="evidence" value="ECO:0007669"/>
    <property type="project" value="UniProtKB-KW"/>
</dbReference>
<evidence type="ECO:0000259" key="9">
    <source>
        <dbReference type="Pfam" id="PF01385"/>
    </source>
</evidence>
<keyword evidence="7" id="KW-0233">DNA recombination</keyword>
<evidence type="ECO:0000256" key="2">
    <source>
        <dbReference type="ARBA" id="ARBA00011044"/>
    </source>
</evidence>
<evidence type="ECO:0000256" key="4">
    <source>
        <dbReference type="ARBA" id="ARBA00022723"/>
    </source>
</evidence>
<evidence type="ECO:0000259" key="11">
    <source>
        <dbReference type="Pfam" id="PF12323"/>
    </source>
</evidence>
<dbReference type="AlphaFoldDB" id="A0A261FSH5"/>
<dbReference type="Pfam" id="PF01385">
    <property type="entry name" value="OrfB_IS605"/>
    <property type="match status" value="1"/>
</dbReference>